<protein>
    <submittedName>
        <fullName evidence="2">PIN domain-containing protein</fullName>
    </submittedName>
</protein>
<evidence type="ECO:0000313" key="2">
    <source>
        <dbReference type="EMBL" id="MBA1142446.1"/>
    </source>
</evidence>
<dbReference type="InterPro" id="IPR058652">
    <property type="entry name" value="VapC50_C"/>
</dbReference>
<feature type="domain" description="VapC50 C-terminal" evidence="1">
    <location>
        <begin position="130"/>
        <end position="183"/>
    </location>
</feature>
<accession>A0A838B750</accession>
<gene>
    <name evidence="2" type="ORF">H0241_19625</name>
</gene>
<dbReference type="Pfam" id="PF26343">
    <property type="entry name" value="VapC50_C"/>
    <property type="match status" value="1"/>
</dbReference>
<evidence type="ECO:0000259" key="1">
    <source>
        <dbReference type="Pfam" id="PF26343"/>
    </source>
</evidence>
<comment type="caution">
    <text evidence="2">The sequence shown here is derived from an EMBL/GenBank/DDBJ whole genome shotgun (WGS) entry which is preliminary data.</text>
</comment>
<name>A0A838B750_9HYPH</name>
<dbReference type="EMBL" id="JACDTY010000009">
    <property type="protein sequence ID" value="MBA1142446.1"/>
    <property type="molecule type" value="Genomic_DNA"/>
</dbReference>
<dbReference type="InterPro" id="IPR029060">
    <property type="entry name" value="PIN-like_dom_sf"/>
</dbReference>
<dbReference type="SUPFAM" id="SSF88723">
    <property type="entry name" value="PIN domain-like"/>
    <property type="match status" value="1"/>
</dbReference>
<reference evidence="2 3" key="1">
    <citation type="submission" date="2020-07" db="EMBL/GenBank/DDBJ databases">
        <title>Definition of the novel symbiovar canariense within Mesorhizobium novociceri, a new species of genus Mesorhizobium nodulating Cicer canariense in the Caldera de Taburiente National Park (La Palma, Canary Islands).</title>
        <authorList>
            <person name="Leon-Barrios M."/>
            <person name="Perez-Yepez J."/>
            <person name="Flores-Felix J.D."/>
            <person name="Ramirez-Baena M.H."/>
            <person name="Pulido-Suarez L."/>
            <person name="Igual J.M."/>
            <person name="Velazquez E."/>
            <person name="Peix A."/>
        </authorList>
    </citation>
    <scope>NUCLEOTIDE SEQUENCE [LARGE SCALE GENOMIC DNA]</scope>
    <source>
        <strain evidence="2 3">CCANP35</strain>
    </source>
</reference>
<dbReference type="AlphaFoldDB" id="A0A838B750"/>
<sequence length="194" mass="22052">MISTFTAFIDANVFFGARLRSLLLFLSRTKMYRARWSERVHQEWIAAAAVKRGIDPERLQRSREMMDRAVPDALVSGYEQLEAGIELKDPDDRHVVAAATLTRADVIVTFNLADFPAVVLKPLRLEARHPDEFLLDLFDISNELFVDAVKKDYEHYIEPKLSFADYVEGFRKAGAPKVADLLEKLRVLISAEAA</sequence>
<proteinExistence type="predicted"/>
<keyword evidence="3" id="KW-1185">Reference proteome</keyword>
<evidence type="ECO:0000313" key="3">
    <source>
        <dbReference type="Proteomes" id="UP000558284"/>
    </source>
</evidence>
<organism evidence="2 3">
    <name type="scientific">Mesorhizobium neociceri</name>
    <dbReference type="NCBI Taxonomy" id="1307853"/>
    <lineage>
        <taxon>Bacteria</taxon>
        <taxon>Pseudomonadati</taxon>
        <taxon>Pseudomonadota</taxon>
        <taxon>Alphaproteobacteria</taxon>
        <taxon>Hyphomicrobiales</taxon>
        <taxon>Phyllobacteriaceae</taxon>
        <taxon>Mesorhizobium</taxon>
    </lineage>
</organism>
<dbReference type="Proteomes" id="UP000558284">
    <property type="component" value="Unassembled WGS sequence"/>
</dbReference>